<dbReference type="Gene3D" id="2.60.200.20">
    <property type="match status" value="1"/>
</dbReference>
<reference evidence="4" key="1">
    <citation type="submission" date="2023-05" db="EMBL/GenBank/DDBJ databases">
        <title>Metabolic capabilities are highly conserved among human nasal-associated Corynebacterium species in pangenomic analyses.</title>
        <authorList>
            <person name="Tran T.H."/>
            <person name="Roberts A.Q."/>
            <person name="Escapa I.F."/>
            <person name="Gao W."/>
            <person name="Conlan S."/>
            <person name="Kong H."/>
            <person name="Segre J.A."/>
            <person name="Kelly M.S."/>
            <person name="Lemon K.P."/>
        </authorList>
    </citation>
    <scope>NUCLEOTIDE SEQUENCE</scope>
    <source>
        <strain evidence="4">KPL2773</strain>
    </source>
</reference>
<dbReference type="Proteomes" id="UP001224412">
    <property type="component" value="Unassembled WGS sequence"/>
</dbReference>
<dbReference type="PANTHER" id="PTHR23308">
    <property type="entry name" value="NUCLEAR INHIBITOR OF PROTEIN PHOSPHATASE-1"/>
    <property type="match status" value="1"/>
</dbReference>
<name>A0AAP4BPN8_9CORY</name>
<accession>A0AAP4BPN8</accession>
<dbReference type="EMBL" id="JASNVH010000007">
    <property type="protein sequence ID" value="MDK4306946.1"/>
    <property type="molecule type" value="Genomic_DNA"/>
</dbReference>
<dbReference type="AlphaFoldDB" id="A0AAP4BPN8"/>
<sequence>MDSVLVFGLRIGLLVLLWLFILVALNAMRRDAKFASAGTAPKTANNTGFAAPVPRSRKPAAQITVVEGPLRGSHMQISSLEEFTVGRAPDCDFVVGDDYASSRHARLFRRGSEWFIEDLDSRNGTFVSGARIDQPERIAVGTEIKLGRSLLRLVP</sequence>
<evidence type="ECO:0000256" key="2">
    <source>
        <dbReference type="SAM" id="Phobius"/>
    </source>
</evidence>
<dbReference type="InterPro" id="IPR050923">
    <property type="entry name" value="Cell_Proc_Reg/RNA_Proc"/>
</dbReference>
<evidence type="ECO:0000313" key="5">
    <source>
        <dbReference type="Proteomes" id="UP001224412"/>
    </source>
</evidence>
<dbReference type="InterPro" id="IPR008984">
    <property type="entry name" value="SMAD_FHA_dom_sf"/>
</dbReference>
<evidence type="ECO:0000259" key="3">
    <source>
        <dbReference type="PROSITE" id="PS50006"/>
    </source>
</evidence>
<feature type="domain" description="FHA" evidence="3">
    <location>
        <begin position="83"/>
        <end position="132"/>
    </location>
</feature>
<dbReference type="InterPro" id="IPR000253">
    <property type="entry name" value="FHA_dom"/>
</dbReference>
<gene>
    <name evidence="4" type="ORF">QPX42_05195</name>
</gene>
<dbReference type="Pfam" id="PF00498">
    <property type="entry name" value="FHA"/>
    <property type="match status" value="1"/>
</dbReference>
<comment type="caution">
    <text evidence="4">The sequence shown here is derived from an EMBL/GenBank/DDBJ whole genome shotgun (WGS) entry which is preliminary data.</text>
</comment>
<dbReference type="RefSeq" id="WP_021352470.1">
    <property type="nucleotide sequence ID" value="NZ_CP100362.1"/>
</dbReference>
<keyword evidence="2" id="KW-1133">Transmembrane helix</keyword>
<dbReference type="SMART" id="SM00240">
    <property type="entry name" value="FHA"/>
    <property type="match status" value="1"/>
</dbReference>
<evidence type="ECO:0000256" key="1">
    <source>
        <dbReference type="ARBA" id="ARBA00022553"/>
    </source>
</evidence>
<protein>
    <submittedName>
        <fullName evidence="4">FHA domain-containing protein</fullName>
    </submittedName>
</protein>
<organism evidence="4 5">
    <name type="scientific">Corynebacterium pseudodiphtheriticum</name>
    <dbReference type="NCBI Taxonomy" id="37637"/>
    <lineage>
        <taxon>Bacteria</taxon>
        <taxon>Bacillati</taxon>
        <taxon>Actinomycetota</taxon>
        <taxon>Actinomycetes</taxon>
        <taxon>Mycobacteriales</taxon>
        <taxon>Corynebacteriaceae</taxon>
        <taxon>Corynebacterium</taxon>
    </lineage>
</organism>
<keyword evidence="1" id="KW-0597">Phosphoprotein</keyword>
<feature type="transmembrane region" description="Helical" evidence="2">
    <location>
        <begin position="6"/>
        <end position="25"/>
    </location>
</feature>
<dbReference type="SUPFAM" id="SSF49879">
    <property type="entry name" value="SMAD/FHA domain"/>
    <property type="match status" value="1"/>
</dbReference>
<dbReference type="PROSITE" id="PS50006">
    <property type="entry name" value="FHA_DOMAIN"/>
    <property type="match status" value="1"/>
</dbReference>
<evidence type="ECO:0000313" key="4">
    <source>
        <dbReference type="EMBL" id="MDK4306946.1"/>
    </source>
</evidence>
<proteinExistence type="predicted"/>
<keyword evidence="2" id="KW-0472">Membrane</keyword>
<keyword evidence="2" id="KW-0812">Transmembrane</keyword>